<evidence type="ECO:0000256" key="1">
    <source>
        <dbReference type="SAM" id="SignalP"/>
    </source>
</evidence>
<dbReference type="Gene3D" id="3.30.70.660">
    <property type="entry name" value="Pseudouridine synthase I, catalytic domain, C-terminal subdomain"/>
    <property type="match status" value="1"/>
</dbReference>
<dbReference type="PANTHER" id="PTHR11142">
    <property type="entry name" value="PSEUDOURIDYLATE SYNTHASE"/>
    <property type="match status" value="1"/>
</dbReference>
<name>A0AAD3CZ43_9STRA</name>
<dbReference type="Proteomes" id="UP001054902">
    <property type="component" value="Unassembled WGS sequence"/>
</dbReference>
<dbReference type="GO" id="GO:0009982">
    <property type="term" value="F:pseudouridine synthase activity"/>
    <property type="evidence" value="ECO:0007669"/>
    <property type="project" value="InterPro"/>
</dbReference>
<dbReference type="EMBL" id="BLLK01000047">
    <property type="protein sequence ID" value="GFH53575.1"/>
    <property type="molecule type" value="Genomic_DNA"/>
</dbReference>
<dbReference type="InterPro" id="IPR020095">
    <property type="entry name" value="PsdUridine_synth_TruA_C"/>
</dbReference>
<dbReference type="AlphaFoldDB" id="A0AAD3CZ43"/>
<dbReference type="GO" id="GO:0003723">
    <property type="term" value="F:RNA binding"/>
    <property type="evidence" value="ECO:0007669"/>
    <property type="project" value="InterPro"/>
</dbReference>
<keyword evidence="1" id="KW-0732">Signal</keyword>
<dbReference type="InterPro" id="IPR001406">
    <property type="entry name" value="PsdUridine_synth_TruA"/>
</dbReference>
<feature type="chain" id="PRO_5042259730" description="C2H2-type domain-containing protein" evidence="1">
    <location>
        <begin position="21"/>
        <end position="760"/>
    </location>
</feature>
<keyword evidence="3" id="KW-1185">Reference proteome</keyword>
<comment type="caution">
    <text evidence="2">The sequence shown here is derived from an EMBL/GenBank/DDBJ whole genome shotgun (WGS) entry which is preliminary data.</text>
</comment>
<dbReference type="GO" id="GO:0031119">
    <property type="term" value="P:tRNA pseudouridine synthesis"/>
    <property type="evidence" value="ECO:0007669"/>
    <property type="project" value="TreeGrafter"/>
</dbReference>
<sequence length="760" mass="86276">MSNFILLLLVTWGLPLTVNSFSFALQQSIPVIHTASYRHGAMFHKRRYGLYSTSLSLASTSDRLDSDQQQEQKISCQFCTETFDSRNALFRHLRNSETCAMKANGGKEISPFCLQKNNVVLNIAYDTYMVEYDDASITRTESDAMIVGEIMRNVFLKSIHDVFKDEIEVSIKMDDELIPEIISSTQTSVANQRYHSLSQENGVGSIDEVMTISYSYPVRKTLKGEKKGYQEQERIKSLEQIADKISENLSSVDMTEFQSRLQRTALSDVQLLSIENVPDNSNLHAEMSCTQRAYHYILPLRWLEGGKEVEEWWLNNRDQMIQSMSDNNELFGFNGEIKAKTPPPNDVLKKLKAALRSAECKRTSEKGAENVAAGRFGVLSLKQKRPFHNFSCDQLKGDASPNNKPVWRILDRCRIVQFIPYETEDDKEVMAVIEFRGDDFVKDQVRRIVGAAVAITNDWLPSEFMDNALQSDMFIETPLAPVNHMYFADARFHFDELVQGKRFFEDENNSGDNKAVITSFLQKKILARIRDTQTQKNDEHWLEELQNVIAPRIYSQIDDSISVNPSLVIASSEAPGVYKETLSILRAINSDGRWPSTSIARSRVIKQSKDDQNKNDGIVSSGSFTIINPKYQNGSLLNNDNVRVPLGNDLFPDLVEAVFSLELQLAQEKDGQIFGRPESSHCAVNRNAQFTPHVDSGRGKGQSLSMIVGLGDYSGGELMIEGDPYHIRYEPKEFDGWKSRHWTAPFNGERFSLVWFTPDI</sequence>
<organism evidence="2 3">
    <name type="scientific">Chaetoceros tenuissimus</name>
    <dbReference type="NCBI Taxonomy" id="426638"/>
    <lineage>
        <taxon>Eukaryota</taxon>
        <taxon>Sar</taxon>
        <taxon>Stramenopiles</taxon>
        <taxon>Ochrophyta</taxon>
        <taxon>Bacillariophyta</taxon>
        <taxon>Coscinodiscophyceae</taxon>
        <taxon>Chaetocerotophycidae</taxon>
        <taxon>Chaetocerotales</taxon>
        <taxon>Chaetocerotaceae</taxon>
        <taxon>Chaetoceros</taxon>
    </lineage>
</organism>
<gene>
    <name evidence="2" type="ORF">CTEN210_10051</name>
</gene>
<evidence type="ECO:0000313" key="3">
    <source>
        <dbReference type="Proteomes" id="UP001054902"/>
    </source>
</evidence>
<reference evidence="2 3" key="1">
    <citation type="journal article" date="2021" name="Sci. Rep.">
        <title>The genome of the diatom Chaetoceros tenuissimus carries an ancient integrated fragment of an extant virus.</title>
        <authorList>
            <person name="Hongo Y."/>
            <person name="Kimura K."/>
            <person name="Takaki Y."/>
            <person name="Yoshida Y."/>
            <person name="Baba S."/>
            <person name="Kobayashi G."/>
            <person name="Nagasaki K."/>
            <person name="Hano T."/>
            <person name="Tomaru Y."/>
        </authorList>
    </citation>
    <scope>NUCLEOTIDE SEQUENCE [LARGE SCALE GENOMIC DNA]</scope>
    <source>
        <strain evidence="2 3">NIES-3715</strain>
    </source>
</reference>
<feature type="signal peptide" evidence="1">
    <location>
        <begin position="1"/>
        <end position="20"/>
    </location>
</feature>
<dbReference type="SUPFAM" id="SSF55120">
    <property type="entry name" value="Pseudouridine synthase"/>
    <property type="match status" value="1"/>
</dbReference>
<dbReference type="InterPro" id="IPR020103">
    <property type="entry name" value="PsdUridine_synth_cat_dom_sf"/>
</dbReference>
<dbReference type="PANTHER" id="PTHR11142:SF0">
    <property type="entry name" value="TRNA PSEUDOURIDINE SYNTHASE-LIKE 1"/>
    <property type="match status" value="1"/>
</dbReference>
<accession>A0AAD3CZ43</accession>
<evidence type="ECO:0000313" key="2">
    <source>
        <dbReference type="EMBL" id="GFH53575.1"/>
    </source>
</evidence>
<evidence type="ECO:0008006" key="4">
    <source>
        <dbReference type="Google" id="ProtNLM"/>
    </source>
</evidence>
<proteinExistence type="predicted"/>
<protein>
    <recommendedName>
        <fullName evidence="4">C2H2-type domain-containing protein</fullName>
    </recommendedName>
</protein>